<dbReference type="InterPro" id="IPR055438">
    <property type="entry name" value="AstE_AspA_cat"/>
</dbReference>
<feature type="domain" description="Succinylglutamate desuccinylase/Aspartoacylase catalytic" evidence="8">
    <location>
        <begin position="53"/>
        <end position="243"/>
    </location>
</feature>
<name>A0ABP9EKT4_9GAMM</name>
<comment type="similarity">
    <text evidence="5">Belongs to the AspA/AstE family. Succinylglutamate desuccinylase subfamily.</text>
</comment>
<dbReference type="RefSeq" id="WP_345334407.1">
    <property type="nucleotide sequence ID" value="NZ_BAABJZ010000016.1"/>
</dbReference>
<evidence type="ECO:0000313" key="10">
    <source>
        <dbReference type="Proteomes" id="UP001499988"/>
    </source>
</evidence>
<organism evidence="9 10">
    <name type="scientific">Ferrimonas pelagia</name>
    <dbReference type="NCBI Taxonomy" id="1177826"/>
    <lineage>
        <taxon>Bacteria</taxon>
        <taxon>Pseudomonadati</taxon>
        <taxon>Pseudomonadota</taxon>
        <taxon>Gammaproteobacteria</taxon>
        <taxon>Alteromonadales</taxon>
        <taxon>Ferrimonadaceae</taxon>
        <taxon>Ferrimonas</taxon>
    </lineage>
</organism>
<feature type="binding site" evidence="5">
    <location>
        <position position="62"/>
    </location>
    <ligand>
        <name>Zn(2+)</name>
        <dbReference type="ChEBI" id="CHEBI:29105"/>
    </ligand>
</feature>
<dbReference type="Pfam" id="PF04952">
    <property type="entry name" value="AstE_AspA_hybrid"/>
    <property type="match status" value="1"/>
</dbReference>
<dbReference type="NCBIfam" id="NF003706">
    <property type="entry name" value="PRK05324.1"/>
    <property type="match status" value="1"/>
</dbReference>
<dbReference type="CDD" id="cd03855">
    <property type="entry name" value="M14_ASTE"/>
    <property type="match status" value="1"/>
</dbReference>
<dbReference type="InterPro" id="IPR007036">
    <property type="entry name" value="Aste_AspA_hybrid_dom"/>
</dbReference>
<gene>
    <name evidence="5 9" type="primary">astE</name>
    <name evidence="9" type="ORF">GCM10023333_12050</name>
</gene>
<keyword evidence="4 5" id="KW-0862">Zinc</keyword>
<evidence type="ECO:0000256" key="2">
    <source>
        <dbReference type="ARBA" id="ARBA00022723"/>
    </source>
</evidence>
<dbReference type="PIRSF" id="PIRSF017020">
    <property type="entry name" value="AstE"/>
    <property type="match status" value="1"/>
</dbReference>
<feature type="domain" description="AstE/AspA barrel-sandwich hybrid" evidence="7">
    <location>
        <begin position="256"/>
        <end position="329"/>
    </location>
</feature>
<evidence type="ECO:0000256" key="6">
    <source>
        <dbReference type="NCBIfam" id="TIGR03242"/>
    </source>
</evidence>
<keyword evidence="10" id="KW-1185">Reference proteome</keyword>
<dbReference type="SUPFAM" id="SSF53187">
    <property type="entry name" value="Zn-dependent exopeptidases"/>
    <property type="match status" value="1"/>
</dbReference>
<dbReference type="Gene3D" id="3.40.630.10">
    <property type="entry name" value="Zn peptidases"/>
    <property type="match status" value="1"/>
</dbReference>
<evidence type="ECO:0000256" key="5">
    <source>
        <dbReference type="HAMAP-Rule" id="MF_00767"/>
    </source>
</evidence>
<comment type="function">
    <text evidence="5">Transforms N(2)-succinylglutamate into succinate and glutamate.</text>
</comment>
<dbReference type="InterPro" id="IPR016681">
    <property type="entry name" value="SuccinylGlu_desuccinylase"/>
</dbReference>
<keyword evidence="1 5" id="KW-0056">Arginine metabolism</keyword>
<evidence type="ECO:0000256" key="4">
    <source>
        <dbReference type="ARBA" id="ARBA00022833"/>
    </source>
</evidence>
<comment type="pathway">
    <text evidence="5">Amino-acid degradation; L-arginine degradation via AST pathway; L-glutamate and succinate from L-arginine: step 5/5.</text>
</comment>
<comment type="catalytic activity">
    <reaction evidence="5">
        <text>N-succinyl-L-glutamate + H2O = L-glutamate + succinate</text>
        <dbReference type="Rhea" id="RHEA:15169"/>
        <dbReference type="ChEBI" id="CHEBI:15377"/>
        <dbReference type="ChEBI" id="CHEBI:29985"/>
        <dbReference type="ChEBI" id="CHEBI:30031"/>
        <dbReference type="ChEBI" id="CHEBI:58763"/>
        <dbReference type="EC" id="3.5.1.96"/>
    </reaction>
</comment>
<dbReference type="InterPro" id="IPR050178">
    <property type="entry name" value="AspA/AstE_fam"/>
</dbReference>
<feature type="binding site" evidence="5">
    <location>
        <position position="65"/>
    </location>
    <ligand>
        <name>Zn(2+)</name>
        <dbReference type="ChEBI" id="CHEBI:29105"/>
    </ligand>
</feature>
<keyword evidence="3 5" id="KW-0378">Hydrolase</keyword>
<dbReference type="EMBL" id="BAABJZ010000016">
    <property type="protein sequence ID" value="GAA4879631.1"/>
    <property type="molecule type" value="Genomic_DNA"/>
</dbReference>
<comment type="cofactor">
    <cofactor evidence="5">
        <name>Zn(2+)</name>
        <dbReference type="ChEBI" id="CHEBI:29105"/>
    </cofactor>
    <text evidence="5">Binds 1 zinc ion per subunit.</text>
</comment>
<dbReference type="PANTHER" id="PTHR15162:SF7">
    <property type="entry name" value="SUCCINYLGLUTAMATE DESUCCINYLASE"/>
    <property type="match status" value="1"/>
</dbReference>
<proteinExistence type="inferred from homology"/>
<evidence type="ECO:0000259" key="8">
    <source>
        <dbReference type="Pfam" id="PF24827"/>
    </source>
</evidence>
<dbReference type="NCBIfam" id="TIGR03242">
    <property type="entry name" value="arg_catab_astE"/>
    <property type="match status" value="1"/>
</dbReference>
<dbReference type="Pfam" id="PF24827">
    <property type="entry name" value="AstE_AspA_cat"/>
    <property type="match status" value="1"/>
</dbReference>
<protein>
    <recommendedName>
        <fullName evidence="5 6">Succinylglutamate desuccinylase</fullName>
        <ecNumber evidence="5 6">3.5.1.96</ecNumber>
    </recommendedName>
</protein>
<evidence type="ECO:0000256" key="1">
    <source>
        <dbReference type="ARBA" id="ARBA00022503"/>
    </source>
</evidence>
<evidence type="ECO:0000259" key="7">
    <source>
        <dbReference type="Pfam" id="PF04952"/>
    </source>
</evidence>
<reference evidence="10" key="1">
    <citation type="journal article" date="2019" name="Int. J. Syst. Evol. Microbiol.">
        <title>The Global Catalogue of Microorganisms (GCM) 10K type strain sequencing project: providing services to taxonomists for standard genome sequencing and annotation.</title>
        <authorList>
            <consortium name="The Broad Institute Genomics Platform"/>
            <consortium name="The Broad Institute Genome Sequencing Center for Infectious Disease"/>
            <person name="Wu L."/>
            <person name="Ma J."/>
        </authorList>
    </citation>
    <scope>NUCLEOTIDE SEQUENCE [LARGE SCALE GENOMIC DNA]</scope>
    <source>
        <strain evidence="10">JCM 18401</strain>
    </source>
</reference>
<dbReference type="Proteomes" id="UP001499988">
    <property type="component" value="Unassembled WGS sequence"/>
</dbReference>
<keyword evidence="2 5" id="KW-0479">Metal-binding</keyword>
<comment type="caution">
    <text evidence="9">The sequence shown here is derived from an EMBL/GenBank/DDBJ whole genome shotgun (WGS) entry which is preliminary data.</text>
</comment>
<feature type="active site" evidence="5">
    <location>
        <position position="218"/>
    </location>
</feature>
<feature type="binding site" evidence="5">
    <location>
        <position position="154"/>
    </location>
    <ligand>
        <name>Zn(2+)</name>
        <dbReference type="ChEBI" id="CHEBI:29105"/>
    </ligand>
</feature>
<dbReference type="HAMAP" id="MF_00767">
    <property type="entry name" value="Arg_catab_AstE"/>
    <property type="match status" value="1"/>
</dbReference>
<accession>A0ABP9EKT4</accession>
<dbReference type="EC" id="3.5.1.96" evidence="5 6"/>
<sequence length="337" mass="37663">MFDTDMLQHTLSQGERMAAPLPQRLSHTLADGTHVSMQWPGILWVEPASPAEHDVVLSAGVHGNETAPIELLNELVTALLEGQFSCRQRLLVLFGNPAAMCQGQRELKLNMNRLFCGAHRRYEGEEAMRAALLEQTVEAFFAQPDRRRCHYDLHTAIRDSRREKFAVYPFRHGRPWKRSQLAFLARCGVDTALLSHAPTTTFSYFSSDRFDADAFTVELGKVRPFGQNDLSRLAALRQELVALLSHRQSESSPPAPITVFDVAQTIIKRSEAFRLNFADDTANFTEFKPGALLAQDGELAHRVGEQTEAIVFPNAHVALGQRACLTVVPVGDEQPFE</sequence>
<dbReference type="PANTHER" id="PTHR15162">
    <property type="entry name" value="ASPARTOACYLASE"/>
    <property type="match status" value="1"/>
</dbReference>
<evidence type="ECO:0000313" key="9">
    <source>
        <dbReference type="EMBL" id="GAA4879631.1"/>
    </source>
</evidence>
<evidence type="ECO:0000256" key="3">
    <source>
        <dbReference type="ARBA" id="ARBA00022801"/>
    </source>
</evidence>